<dbReference type="Proteomes" id="UP001597368">
    <property type="component" value="Unassembled WGS sequence"/>
</dbReference>
<accession>A0ABW4T0Z2</accession>
<evidence type="ECO:0000313" key="1">
    <source>
        <dbReference type="EMBL" id="MFD1934541.1"/>
    </source>
</evidence>
<comment type="caution">
    <text evidence="1">The sequence shown here is derived from an EMBL/GenBank/DDBJ whole genome shotgun (WGS) entry which is preliminary data.</text>
</comment>
<protein>
    <submittedName>
        <fullName evidence="1">Uncharacterized protein</fullName>
    </submittedName>
</protein>
<reference evidence="2" key="1">
    <citation type="journal article" date="2019" name="Int. J. Syst. Evol. Microbiol.">
        <title>The Global Catalogue of Microorganisms (GCM) 10K type strain sequencing project: providing services to taxonomists for standard genome sequencing and annotation.</title>
        <authorList>
            <consortium name="The Broad Institute Genomics Platform"/>
            <consortium name="The Broad Institute Genome Sequencing Center for Infectious Disease"/>
            <person name="Wu L."/>
            <person name="Ma J."/>
        </authorList>
    </citation>
    <scope>NUCLEOTIDE SEQUENCE [LARGE SCALE GENOMIC DNA]</scope>
    <source>
        <strain evidence="2">ICMP 6774ER</strain>
    </source>
</reference>
<keyword evidence="2" id="KW-1185">Reference proteome</keyword>
<organism evidence="1 2">
    <name type="scientific">Nonomuraea mangrovi</name>
    <dbReference type="NCBI Taxonomy" id="2316207"/>
    <lineage>
        <taxon>Bacteria</taxon>
        <taxon>Bacillati</taxon>
        <taxon>Actinomycetota</taxon>
        <taxon>Actinomycetes</taxon>
        <taxon>Streptosporangiales</taxon>
        <taxon>Streptosporangiaceae</taxon>
        <taxon>Nonomuraea</taxon>
    </lineage>
</organism>
<name>A0ABW4T0Z2_9ACTN</name>
<gene>
    <name evidence="1" type="ORF">ACFSKW_24020</name>
</gene>
<dbReference type="RefSeq" id="WP_379574626.1">
    <property type="nucleotide sequence ID" value="NZ_JBHUFV010000035.1"/>
</dbReference>
<dbReference type="EMBL" id="JBHUFV010000035">
    <property type="protein sequence ID" value="MFD1934541.1"/>
    <property type="molecule type" value="Genomic_DNA"/>
</dbReference>
<evidence type="ECO:0000313" key="2">
    <source>
        <dbReference type="Proteomes" id="UP001597368"/>
    </source>
</evidence>
<proteinExistence type="predicted"/>
<sequence>MSEPLLSPEPLQDDEALEAEHEIARGRVILPAAWTAQERG</sequence>